<feature type="domain" description="EAL" evidence="1">
    <location>
        <begin position="1"/>
        <end position="234"/>
    </location>
</feature>
<dbReference type="InterPro" id="IPR035919">
    <property type="entry name" value="EAL_sf"/>
</dbReference>
<keyword evidence="3" id="KW-1185">Reference proteome</keyword>
<comment type="caution">
    <text evidence="2">The sequence shown here is derived from an EMBL/GenBank/DDBJ whole genome shotgun (WGS) entry which is preliminary data.</text>
</comment>
<dbReference type="RefSeq" id="WP_327617878.1">
    <property type="nucleotide sequence ID" value="NZ_JAYWTM010000006.1"/>
</dbReference>
<proteinExistence type="predicted"/>
<dbReference type="Pfam" id="PF00563">
    <property type="entry name" value="EAL"/>
    <property type="match status" value="1"/>
</dbReference>
<name>A0ABU6JQB7_9GAMM</name>
<dbReference type="InterPro" id="IPR001633">
    <property type="entry name" value="EAL_dom"/>
</dbReference>
<dbReference type="Proteomes" id="UP001309705">
    <property type="component" value="Unassembled WGS sequence"/>
</dbReference>
<dbReference type="PROSITE" id="PS50883">
    <property type="entry name" value="EAL"/>
    <property type="match status" value="1"/>
</dbReference>
<evidence type="ECO:0000313" key="3">
    <source>
        <dbReference type="Proteomes" id="UP001309705"/>
    </source>
</evidence>
<accession>A0ABU6JQB7</accession>
<evidence type="ECO:0000313" key="2">
    <source>
        <dbReference type="EMBL" id="MEC5342888.1"/>
    </source>
</evidence>
<dbReference type="EMBL" id="JAYWTM010000006">
    <property type="protein sequence ID" value="MEC5342888.1"/>
    <property type="molecule type" value="Genomic_DNA"/>
</dbReference>
<sequence length="234" mass="27385">MPMVDSILDIDDRRHYVAKPIYNFQQQMFAVELLARYKNRGLSSTKHAQQMSPAEKQTLLIDKLECISAKRSYFIDNNVLVTINIDFVMAVFLLQNRYARDLLDNLPFIHLKINEIFPNLNDGKRNPLLAKLYERYPLWLDDMGKGDANLYAVSQSIFSYIKLDKNFYYEMMRKKESYILLSLIGNIKKFCNGVIIEGVQDYSEHEYLKRCGVDGIQGQLYPTYRLDKLPLLSE</sequence>
<dbReference type="SUPFAM" id="SSF141868">
    <property type="entry name" value="EAL domain-like"/>
    <property type="match status" value="1"/>
</dbReference>
<organism evidence="2 3">
    <name type="scientific">Brenneria populi</name>
    <dbReference type="NCBI Taxonomy" id="1505588"/>
    <lineage>
        <taxon>Bacteria</taxon>
        <taxon>Pseudomonadati</taxon>
        <taxon>Pseudomonadota</taxon>
        <taxon>Gammaproteobacteria</taxon>
        <taxon>Enterobacterales</taxon>
        <taxon>Pectobacteriaceae</taxon>
        <taxon>Brenneria</taxon>
    </lineage>
</organism>
<gene>
    <name evidence="2" type="ORF">VSX58_09790</name>
</gene>
<evidence type="ECO:0000259" key="1">
    <source>
        <dbReference type="PROSITE" id="PS50883"/>
    </source>
</evidence>
<dbReference type="Gene3D" id="3.20.20.450">
    <property type="entry name" value="EAL domain"/>
    <property type="match status" value="1"/>
</dbReference>
<protein>
    <submittedName>
        <fullName evidence="2">EAL domain-containing protein</fullName>
    </submittedName>
</protein>
<reference evidence="2 3" key="1">
    <citation type="journal article" date="2017" name="Int. J. Syst. Evol. Microbiol.">
        <title>Brenneria populi subsp. brevivirga subsp. nov. isolated from symptomatic bark of Populus x euramericana canker, and description of Brenneria populi subsp. populi subsp. nov.</title>
        <authorList>
            <person name="Zheng M.H."/>
            <person name="Piao C.G."/>
            <person name="Xue H."/>
            <person name="Guo M.W."/>
            <person name="Li Y."/>
        </authorList>
    </citation>
    <scope>NUCLEOTIDE SEQUENCE [LARGE SCALE GENOMIC DNA]</scope>
    <source>
        <strain evidence="2 3">D9-5</strain>
    </source>
</reference>